<dbReference type="NCBIfam" id="NF001279">
    <property type="entry name" value="PRK00235.2-1"/>
    <property type="match status" value="1"/>
</dbReference>
<keyword evidence="11 19" id="KW-0460">Magnesium</keyword>
<feature type="transmembrane region" description="Helical" evidence="19">
    <location>
        <begin position="202"/>
        <end position="219"/>
    </location>
</feature>
<organism evidence="20 21">
    <name type="scientific">Mycobacteroides immunogenum</name>
    <dbReference type="NCBI Taxonomy" id="83262"/>
    <lineage>
        <taxon>Bacteria</taxon>
        <taxon>Bacillati</taxon>
        <taxon>Actinomycetota</taxon>
        <taxon>Actinomycetes</taxon>
        <taxon>Mycobacteriales</taxon>
        <taxon>Mycobacteriaceae</taxon>
        <taxon>Mycobacteroides</taxon>
    </lineage>
</organism>
<keyword evidence="10 19" id="KW-0812">Transmembrane</keyword>
<evidence type="ECO:0000313" key="20">
    <source>
        <dbReference type="EMBL" id="OAT67203.1"/>
    </source>
</evidence>
<sequence>MNALLRMLRPIGGAFEFATVAPVPARLAGSLSGPVLGALPVVGAALGVLAAFVAWIMHFAYMAPLAGLAAVTATILATRGLHIDGLSDTADALGCYGPPERALAVMRDGSAGPFGVVALIISVLTQALSFGILTSRQEWLAIALAIAVGRVSAVVACRRGVPGAAQSGFGTRVASSQPLWLVGIWVLAAVAVGVLAQPWRPWQGPVAVLVALLAGALLVRHCVRRFGGITGDVLGGSVEVTTTLAALGFAAY</sequence>
<evidence type="ECO:0000256" key="17">
    <source>
        <dbReference type="ARBA" id="ARBA00048623"/>
    </source>
</evidence>
<dbReference type="GO" id="GO:0051073">
    <property type="term" value="F:adenosylcobinamide-GDP ribazoletransferase activity"/>
    <property type="evidence" value="ECO:0007669"/>
    <property type="project" value="UniProtKB-UniRule"/>
</dbReference>
<feature type="transmembrane region" description="Helical" evidence="19">
    <location>
        <begin position="35"/>
        <end position="55"/>
    </location>
</feature>
<evidence type="ECO:0000256" key="8">
    <source>
        <dbReference type="ARBA" id="ARBA00022573"/>
    </source>
</evidence>
<dbReference type="GO" id="GO:0005886">
    <property type="term" value="C:plasma membrane"/>
    <property type="evidence" value="ECO:0007669"/>
    <property type="project" value="UniProtKB-SubCell"/>
</dbReference>
<dbReference type="RefSeq" id="WP_064632415.1">
    <property type="nucleotide sequence ID" value="NZ_LQYE01000030.1"/>
</dbReference>
<evidence type="ECO:0000256" key="6">
    <source>
        <dbReference type="ARBA" id="ARBA00015850"/>
    </source>
</evidence>
<keyword evidence="13 19" id="KW-0472">Membrane</keyword>
<evidence type="ECO:0000313" key="21">
    <source>
        <dbReference type="Proteomes" id="UP000186919"/>
    </source>
</evidence>
<dbReference type="GO" id="GO:0008818">
    <property type="term" value="F:cobalamin 5'-phosphate synthase activity"/>
    <property type="evidence" value="ECO:0007669"/>
    <property type="project" value="UniProtKB-UniRule"/>
</dbReference>
<comment type="pathway">
    <text evidence="3 19">Cofactor biosynthesis; adenosylcobalamin biosynthesis; adenosylcobalamin from cob(II)yrinate a,c-diamide: step 7/7.</text>
</comment>
<dbReference type="PANTHER" id="PTHR34148:SF1">
    <property type="entry name" value="ADENOSYLCOBINAMIDE-GDP RIBAZOLETRANSFERASE"/>
    <property type="match status" value="1"/>
</dbReference>
<dbReference type="Proteomes" id="UP000186919">
    <property type="component" value="Unassembled WGS sequence"/>
</dbReference>
<evidence type="ECO:0000256" key="13">
    <source>
        <dbReference type="ARBA" id="ARBA00023136"/>
    </source>
</evidence>
<protein>
    <recommendedName>
        <fullName evidence="6 19">Adenosylcobinamide-GDP ribazoletransferase</fullName>
        <ecNumber evidence="5 19">2.7.8.26</ecNumber>
    </recommendedName>
    <alternativeName>
        <fullName evidence="16 19">Cobalamin synthase</fullName>
    </alternativeName>
    <alternativeName>
        <fullName evidence="15 19">Cobalamin-5'-phosphate synthase</fullName>
    </alternativeName>
</protein>
<evidence type="ECO:0000256" key="5">
    <source>
        <dbReference type="ARBA" id="ARBA00013200"/>
    </source>
</evidence>
<dbReference type="PANTHER" id="PTHR34148">
    <property type="entry name" value="ADENOSYLCOBINAMIDE-GDP RIBAZOLETRANSFERASE"/>
    <property type="match status" value="1"/>
</dbReference>
<dbReference type="GO" id="GO:0009236">
    <property type="term" value="P:cobalamin biosynthetic process"/>
    <property type="evidence" value="ECO:0007669"/>
    <property type="project" value="UniProtKB-UniRule"/>
</dbReference>
<dbReference type="Pfam" id="PF02654">
    <property type="entry name" value="CobS"/>
    <property type="match status" value="1"/>
</dbReference>
<dbReference type="InterPro" id="IPR003805">
    <property type="entry name" value="CobS"/>
</dbReference>
<comment type="similarity">
    <text evidence="4 19">Belongs to the CobS family.</text>
</comment>
<evidence type="ECO:0000256" key="7">
    <source>
        <dbReference type="ARBA" id="ARBA00022475"/>
    </source>
</evidence>
<feature type="transmembrane region" description="Helical" evidence="19">
    <location>
        <begin position="178"/>
        <end position="196"/>
    </location>
</feature>
<keyword evidence="7 19" id="KW-1003">Cell membrane</keyword>
<comment type="catalytic activity">
    <reaction evidence="18 19">
        <text>alpha-ribazole 5'-phosphate + adenosylcob(III)inamide-GDP = adenosylcob(III)alamin 5'-phosphate + GMP + H(+)</text>
        <dbReference type="Rhea" id="RHEA:23560"/>
        <dbReference type="ChEBI" id="CHEBI:15378"/>
        <dbReference type="ChEBI" id="CHEBI:57918"/>
        <dbReference type="ChEBI" id="CHEBI:58115"/>
        <dbReference type="ChEBI" id="CHEBI:60487"/>
        <dbReference type="ChEBI" id="CHEBI:60493"/>
        <dbReference type="EC" id="2.7.8.26"/>
    </reaction>
</comment>
<dbReference type="HAMAP" id="MF_00719">
    <property type="entry name" value="CobS"/>
    <property type="match status" value="1"/>
</dbReference>
<evidence type="ECO:0000256" key="12">
    <source>
        <dbReference type="ARBA" id="ARBA00022989"/>
    </source>
</evidence>
<reference evidence="20 21" key="1">
    <citation type="submission" date="2016-01" db="EMBL/GenBank/DDBJ databases">
        <title>Mycobacterium immunogenum strain CD11_6 genome sequencing and assembly.</title>
        <authorList>
            <person name="Kaur G."/>
            <person name="Nair G.R."/>
            <person name="Mayilraj S."/>
        </authorList>
    </citation>
    <scope>NUCLEOTIDE SEQUENCE [LARGE SCALE GENOMIC DNA]</scope>
    <source>
        <strain evidence="20 21">CD11-6</strain>
    </source>
</reference>
<evidence type="ECO:0000256" key="2">
    <source>
        <dbReference type="ARBA" id="ARBA00004651"/>
    </source>
</evidence>
<evidence type="ECO:0000256" key="15">
    <source>
        <dbReference type="ARBA" id="ARBA00032605"/>
    </source>
</evidence>
<evidence type="ECO:0000256" key="10">
    <source>
        <dbReference type="ARBA" id="ARBA00022692"/>
    </source>
</evidence>
<comment type="function">
    <text evidence="14 19">Joins adenosylcobinamide-GDP and alpha-ribazole to generate adenosylcobalamin (Ado-cobalamin). Also synthesizes adenosylcobalamin 5'-phosphate from adenosylcobinamide-GDP and alpha-ribazole 5'-phosphate.</text>
</comment>
<name>A0A179V850_9MYCO</name>
<evidence type="ECO:0000256" key="1">
    <source>
        <dbReference type="ARBA" id="ARBA00001946"/>
    </source>
</evidence>
<gene>
    <name evidence="19" type="primary">cobS</name>
    <name evidence="20" type="ORF">AWB85_13675</name>
</gene>
<accession>A0A179V850</accession>
<proteinExistence type="inferred from homology"/>
<comment type="cofactor">
    <cofactor evidence="1 19">
        <name>Mg(2+)</name>
        <dbReference type="ChEBI" id="CHEBI:18420"/>
    </cofactor>
</comment>
<dbReference type="EMBL" id="LQYE01000030">
    <property type="protein sequence ID" value="OAT67203.1"/>
    <property type="molecule type" value="Genomic_DNA"/>
</dbReference>
<dbReference type="EC" id="2.7.8.26" evidence="5 19"/>
<keyword evidence="12 19" id="KW-1133">Transmembrane helix</keyword>
<feature type="transmembrane region" description="Helical" evidence="19">
    <location>
        <begin position="111"/>
        <end position="133"/>
    </location>
</feature>
<evidence type="ECO:0000256" key="9">
    <source>
        <dbReference type="ARBA" id="ARBA00022679"/>
    </source>
</evidence>
<feature type="transmembrane region" description="Helical" evidence="19">
    <location>
        <begin position="61"/>
        <end position="78"/>
    </location>
</feature>
<evidence type="ECO:0000256" key="16">
    <source>
        <dbReference type="ARBA" id="ARBA00032853"/>
    </source>
</evidence>
<keyword evidence="9 19" id="KW-0808">Transferase</keyword>
<dbReference type="UniPathway" id="UPA00148">
    <property type="reaction ID" value="UER00238"/>
</dbReference>
<evidence type="ECO:0000256" key="18">
    <source>
        <dbReference type="ARBA" id="ARBA00049504"/>
    </source>
</evidence>
<comment type="subcellular location">
    <subcellularLocation>
        <location evidence="2 19">Cell membrane</location>
        <topology evidence="2 19">Multi-pass membrane protein</topology>
    </subcellularLocation>
</comment>
<dbReference type="AlphaFoldDB" id="A0A179V850"/>
<evidence type="ECO:0000256" key="4">
    <source>
        <dbReference type="ARBA" id="ARBA00010561"/>
    </source>
</evidence>
<evidence type="ECO:0000256" key="3">
    <source>
        <dbReference type="ARBA" id="ARBA00004663"/>
    </source>
</evidence>
<comment type="caution">
    <text evidence="20">The sequence shown here is derived from an EMBL/GenBank/DDBJ whole genome shotgun (WGS) entry which is preliminary data.</text>
</comment>
<comment type="catalytic activity">
    <reaction evidence="17 19">
        <text>alpha-ribazole + adenosylcob(III)inamide-GDP = adenosylcob(III)alamin + GMP + H(+)</text>
        <dbReference type="Rhea" id="RHEA:16049"/>
        <dbReference type="ChEBI" id="CHEBI:10329"/>
        <dbReference type="ChEBI" id="CHEBI:15378"/>
        <dbReference type="ChEBI" id="CHEBI:18408"/>
        <dbReference type="ChEBI" id="CHEBI:58115"/>
        <dbReference type="ChEBI" id="CHEBI:60487"/>
        <dbReference type="EC" id="2.7.8.26"/>
    </reaction>
</comment>
<evidence type="ECO:0000256" key="14">
    <source>
        <dbReference type="ARBA" id="ARBA00025228"/>
    </source>
</evidence>
<keyword evidence="8 19" id="KW-0169">Cobalamin biosynthesis</keyword>
<evidence type="ECO:0000256" key="11">
    <source>
        <dbReference type="ARBA" id="ARBA00022842"/>
    </source>
</evidence>
<evidence type="ECO:0000256" key="19">
    <source>
        <dbReference type="HAMAP-Rule" id="MF_00719"/>
    </source>
</evidence>